<organism evidence="1 2">
    <name type="scientific">Naganishia vaughanmartiniae</name>
    <dbReference type="NCBI Taxonomy" id="1424756"/>
    <lineage>
        <taxon>Eukaryota</taxon>
        <taxon>Fungi</taxon>
        <taxon>Dikarya</taxon>
        <taxon>Basidiomycota</taxon>
        <taxon>Agaricomycotina</taxon>
        <taxon>Tremellomycetes</taxon>
        <taxon>Filobasidiales</taxon>
        <taxon>Filobasidiaceae</taxon>
        <taxon>Naganishia</taxon>
    </lineage>
</organism>
<keyword evidence="2" id="KW-1185">Reference proteome</keyword>
<comment type="caution">
    <text evidence="1">The sequence shown here is derived from an EMBL/GenBank/DDBJ whole genome shotgun (WGS) entry which is preliminary data.</text>
</comment>
<accession>A0ACC2XKJ4</accession>
<sequence length="82" mass="8876">MSTLSSKVPLKTGLDANEPSLVQPSQSLDQIAEHAAAEGTLNSSSRSSINEDDKQMAAFGYKSQLARRWHTLESFAVSFCAM</sequence>
<protein>
    <submittedName>
        <fullName evidence="1">Uncharacterized protein</fullName>
    </submittedName>
</protein>
<name>A0ACC2XKJ4_9TREE</name>
<proteinExistence type="predicted"/>
<evidence type="ECO:0000313" key="2">
    <source>
        <dbReference type="Proteomes" id="UP001243375"/>
    </source>
</evidence>
<gene>
    <name evidence="1" type="ORF">QFC22_000672</name>
</gene>
<evidence type="ECO:0000313" key="1">
    <source>
        <dbReference type="EMBL" id="KAJ9123884.1"/>
    </source>
</evidence>
<dbReference type="EMBL" id="JASBWU010000002">
    <property type="protein sequence ID" value="KAJ9123884.1"/>
    <property type="molecule type" value="Genomic_DNA"/>
</dbReference>
<reference evidence="1" key="1">
    <citation type="submission" date="2023-04" db="EMBL/GenBank/DDBJ databases">
        <title>Draft Genome sequencing of Naganishia species isolated from polar environments using Oxford Nanopore Technology.</title>
        <authorList>
            <person name="Leo P."/>
            <person name="Venkateswaran K."/>
        </authorList>
    </citation>
    <scope>NUCLEOTIDE SEQUENCE</scope>
    <source>
        <strain evidence="1">MNA-CCFEE 5425</strain>
    </source>
</reference>
<dbReference type="Proteomes" id="UP001243375">
    <property type="component" value="Unassembled WGS sequence"/>
</dbReference>